<evidence type="ECO:0000313" key="3">
    <source>
        <dbReference type="EMBL" id="KAF5683568.1"/>
    </source>
</evidence>
<proteinExistence type="predicted"/>
<keyword evidence="2" id="KW-1133">Transmembrane helix</keyword>
<comment type="caution">
    <text evidence="3">The sequence shown here is derived from an EMBL/GenBank/DDBJ whole genome shotgun (WGS) entry which is preliminary data.</text>
</comment>
<protein>
    <submittedName>
        <fullName evidence="3">Uncharacterized protein</fullName>
    </submittedName>
</protein>
<evidence type="ECO:0000256" key="1">
    <source>
        <dbReference type="SAM" id="MobiDB-lite"/>
    </source>
</evidence>
<gene>
    <name evidence="3" type="ORF">FDENT_7180</name>
</gene>
<name>A0A8H5X6X0_9HYPO</name>
<evidence type="ECO:0000256" key="2">
    <source>
        <dbReference type="SAM" id="Phobius"/>
    </source>
</evidence>
<dbReference type="AlphaFoldDB" id="A0A8H5X6X0"/>
<dbReference type="Proteomes" id="UP000562682">
    <property type="component" value="Unassembled WGS sequence"/>
</dbReference>
<feature type="region of interest" description="Disordered" evidence="1">
    <location>
        <begin position="70"/>
        <end position="98"/>
    </location>
</feature>
<reference evidence="3 4" key="1">
    <citation type="submission" date="2020-05" db="EMBL/GenBank/DDBJ databases">
        <title>Identification and distribution of gene clusters putatively required for synthesis of sphingolipid metabolism inhibitors in phylogenetically diverse species of the filamentous fungus Fusarium.</title>
        <authorList>
            <person name="Kim H.-S."/>
            <person name="Busman M."/>
            <person name="Brown D.W."/>
            <person name="Divon H."/>
            <person name="Uhlig S."/>
            <person name="Proctor R.H."/>
        </authorList>
    </citation>
    <scope>NUCLEOTIDE SEQUENCE [LARGE SCALE GENOMIC DNA]</scope>
    <source>
        <strain evidence="3 4">NRRL 25311</strain>
    </source>
</reference>
<keyword evidence="2" id="KW-0472">Membrane</keyword>
<accession>A0A8H5X6X0</accession>
<evidence type="ECO:0000313" key="4">
    <source>
        <dbReference type="Proteomes" id="UP000562682"/>
    </source>
</evidence>
<organism evidence="3 4">
    <name type="scientific">Fusarium denticulatum</name>
    <dbReference type="NCBI Taxonomy" id="48507"/>
    <lineage>
        <taxon>Eukaryota</taxon>
        <taxon>Fungi</taxon>
        <taxon>Dikarya</taxon>
        <taxon>Ascomycota</taxon>
        <taxon>Pezizomycotina</taxon>
        <taxon>Sordariomycetes</taxon>
        <taxon>Hypocreomycetidae</taxon>
        <taxon>Hypocreales</taxon>
        <taxon>Nectriaceae</taxon>
        <taxon>Fusarium</taxon>
        <taxon>Fusarium fujikuroi species complex</taxon>
    </lineage>
</organism>
<sequence length="233" mass="26279">MNRWAAFKEFCFGILKLAVTKPVFIIRRLPRFVVCFLYLAVCFVCFIINAIPSVGAQLVVDLGGEASSNNTGSADPFLQQRKDGDDDDNSPRAGEYRHDERLDISKNRKQIVNLVLEGLLRADSSGFQFTVARRTEILVSAGCRGILRRRHATVGHGQLFPRVKHEVRDHTIRDRELGVRIRWIGGGDTLFSALTPTEADKRSDKAFLHEEQAFYKEMRASCKPRALGSMANR</sequence>
<feature type="transmembrane region" description="Helical" evidence="2">
    <location>
        <begin position="32"/>
        <end position="51"/>
    </location>
</feature>
<keyword evidence="2" id="KW-0812">Transmembrane</keyword>
<keyword evidence="4" id="KW-1185">Reference proteome</keyword>
<dbReference type="EMBL" id="JAAOAK010000194">
    <property type="protein sequence ID" value="KAF5683568.1"/>
    <property type="molecule type" value="Genomic_DNA"/>
</dbReference>